<dbReference type="Proteomes" id="UP001280897">
    <property type="component" value="Unassembled WGS sequence"/>
</dbReference>
<dbReference type="InterPro" id="IPR038390">
    <property type="entry name" value="Metal_Tscrpt_repr_sf"/>
</dbReference>
<reference evidence="1" key="1">
    <citation type="journal article" date="2023" name="PeerJ">
        <title>Selection and evaluation of lactic acid bacteria from chicken feces in Thailand as potential probiotics.</title>
        <authorList>
            <person name="Khurajog B."/>
            <person name="Disastra Y."/>
            <person name="Lawwyne L.D."/>
            <person name="Sirichokchatchawan W."/>
            <person name="Niyomtham W."/>
            <person name="Yindee J."/>
            <person name="Hampson D.J."/>
            <person name="Prapasarakul N."/>
        </authorList>
    </citation>
    <scope>NUCLEOTIDE SEQUENCE</scope>
    <source>
        <strain evidence="1">BF9</strain>
    </source>
</reference>
<accession>A0AAW8YJC8</accession>
<dbReference type="GO" id="GO:0045892">
    <property type="term" value="P:negative regulation of DNA-templated transcription"/>
    <property type="evidence" value="ECO:0007669"/>
    <property type="project" value="UniProtKB-ARBA"/>
</dbReference>
<protein>
    <submittedName>
        <fullName evidence="1">Metal-sensitive transcriptional regulator</fullName>
    </submittedName>
</protein>
<dbReference type="PANTHER" id="PTHR33677:SF5">
    <property type="entry name" value="TRANSCRIPTIONAL REPRESSOR FRMR"/>
    <property type="match status" value="1"/>
</dbReference>
<dbReference type="CDD" id="cd10155">
    <property type="entry name" value="BsYrkD-like_DUF156"/>
    <property type="match status" value="1"/>
</dbReference>
<dbReference type="Gene3D" id="1.20.58.1000">
    <property type="entry name" value="Metal-sensitive repressor, helix protomer"/>
    <property type="match status" value="1"/>
</dbReference>
<gene>
    <name evidence="1" type="ORF">R0G89_09175</name>
</gene>
<dbReference type="Pfam" id="PF02583">
    <property type="entry name" value="Trns_repr_metal"/>
    <property type="match status" value="1"/>
</dbReference>
<proteinExistence type="predicted"/>
<dbReference type="GO" id="GO:0046872">
    <property type="term" value="F:metal ion binding"/>
    <property type="evidence" value="ECO:0007669"/>
    <property type="project" value="InterPro"/>
</dbReference>
<sequence length="86" mass="9610">MATCNQQILNRLKRAEGQIRGIQKMITDGKECSEIIPQLNAVKSSVDRIKGIMVAENLKDCLENPANDKETQGEKIARAIEMIVKK</sequence>
<evidence type="ECO:0000313" key="2">
    <source>
        <dbReference type="Proteomes" id="UP001280897"/>
    </source>
</evidence>
<dbReference type="PANTHER" id="PTHR33677">
    <property type="entry name" value="TRANSCRIPTIONAL REPRESSOR FRMR-RELATED"/>
    <property type="match status" value="1"/>
</dbReference>
<dbReference type="InterPro" id="IPR003735">
    <property type="entry name" value="Metal_Tscrpt_repr"/>
</dbReference>
<dbReference type="EMBL" id="JAWJAV010000006">
    <property type="protein sequence ID" value="MDV2621901.1"/>
    <property type="molecule type" value="Genomic_DNA"/>
</dbReference>
<organism evidence="1 2">
    <name type="scientific">Pediococcus acidilactici</name>
    <dbReference type="NCBI Taxonomy" id="1254"/>
    <lineage>
        <taxon>Bacteria</taxon>
        <taxon>Bacillati</taxon>
        <taxon>Bacillota</taxon>
        <taxon>Bacilli</taxon>
        <taxon>Lactobacillales</taxon>
        <taxon>Lactobacillaceae</taxon>
        <taxon>Pediococcus</taxon>
        <taxon>Pediococcus acidilactici group</taxon>
    </lineage>
</organism>
<dbReference type="AlphaFoldDB" id="A0AAW8YJC8"/>
<evidence type="ECO:0000313" key="1">
    <source>
        <dbReference type="EMBL" id="MDV2621901.1"/>
    </source>
</evidence>
<dbReference type="GO" id="GO:0003677">
    <property type="term" value="F:DNA binding"/>
    <property type="evidence" value="ECO:0007669"/>
    <property type="project" value="InterPro"/>
</dbReference>
<reference evidence="1" key="2">
    <citation type="submission" date="2023-10" db="EMBL/GenBank/DDBJ databases">
        <authorList>
            <person name="Khurajog B."/>
        </authorList>
    </citation>
    <scope>NUCLEOTIDE SEQUENCE</scope>
    <source>
        <strain evidence="1">BF9</strain>
    </source>
</reference>
<comment type="caution">
    <text evidence="1">The sequence shown here is derived from an EMBL/GenBank/DDBJ whole genome shotgun (WGS) entry which is preliminary data.</text>
</comment>
<dbReference type="RefSeq" id="WP_008841897.1">
    <property type="nucleotide sequence ID" value="NZ_CP066046.1"/>
</dbReference>
<name>A0AAW8YJC8_PEDAC</name>